<evidence type="ECO:0000256" key="4">
    <source>
        <dbReference type="SAM" id="SignalP"/>
    </source>
</evidence>
<feature type="repeat" description="TPR" evidence="3">
    <location>
        <begin position="133"/>
        <end position="166"/>
    </location>
</feature>
<sequence>MKHILLAASILLLAVPASAQVIVVGPGKAQTCFQFAKTGNTGTKNALKSCDEALDDKLMKRDVAATHVNRGVLLMRKGETDRAVADYKVAIDMYPDLAEAHINHGVALFHDGRFDAAVKAYSTALSLDTDKQAAALFNRALAYERMEDYRAAYFDLKSALEIKPDWDLAEEALTRFTVTRKTS</sequence>
<dbReference type="PANTHER" id="PTHR44858">
    <property type="entry name" value="TETRATRICOPEPTIDE REPEAT PROTEIN 6"/>
    <property type="match status" value="1"/>
</dbReference>
<evidence type="ECO:0000313" key="5">
    <source>
        <dbReference type="EMBL" id="GLQ21860.1"/>
    </source>
</evidence>
<dbReference type="InterPro" id="IPR019734">
    <property type="entry name" value="TPR_rpt"/>
</dbReference>
<evidence type="ECO:0000313" key="6">
    <source>
        <dbReference type="Proteomes" id="UP001161390"/>
    </source>
</evidence>
<evidence type="ECO:0000256" key="1">
    <source>
        <dbReference type="ARBA" id="ARBA00022737"/>
    </source>
</evidence>
<dbReference type="InterPro" id="IPR011990">
    <property type="entry name" value="TPR-like_helical_dom_sf"/>
</dbReference>
<dbReference type="SMART" id="SM00028">
    <property type="entry name" value="TPR"/>
    <property type="match status" value="3"/>
</dbReference>
<dbReference type="EMBL" id="BSNJ01000007">
    <property type="protein sequence ID" value="GLQ21860.1"/>
    <property type="molecule type" value="Genomic_DNA"/>
</dbReference>
<reference evidence="5" key="1">
    <citation type="journal article" date="2014" name="Int. J. Syst. Evol. Microbiol.">
        <title>Complete genome of a new Firmicutes species belonging to the dominant human colonic microbiota ('Ruminococcus bicirculans') reveals two chromosomes and a selective capacity to utilize plant glucans.</title>
        <authorList>
            <consortium name="NISC Comparative Sequencing Program"/>
            <person name="Wegmann U."/>
            <person name="Louis P."/>
            <person name="Goesmann A."/>
            <person name="Henrissat B."/>
            <person name="Duncan S.H."/>
            <person name="Flint H.J."/>
        </authorList>
    </citation>
    <scope>NUCLEOTIDE SEQUENCE</scope>
    <source>
        <strain evidence="5">NBRC 108216</strain>
    </source>
</reference>
<keyword evidence="6" id="KW-1185">Reference proteome</keyword>
<keyword evidence="1" id="KW-0677">Repeat</keyword>
<gene>
    <name evidence="5" type="ORF">GCM10007854_28150</name>
</gene>
<feature type="repeat" description="TPR" evidence="3">
    <location>
        <begin position="98"/>
        <end position="131"/>
    </location>
</feature>
<feature type="signal peptide" evidence="4">
    <location>
        <begin position="1"/>
        <end position="19"/>
    </location>
</feature>
<dbReference type="RefSeq" id="WP_284373860.1">
    <property type="nucleotide sequence ID" value="NZ_BSNJ01000007.1"/>
</dbReference>
<dbReference type="Pfam" id="PF13432">
    <property type="entry name" value="TPR_16"/>
    <property type="match status" value="1"/>
</dbReference>
<keyword evidence="2 3" id="KW-0802">TPR repeat</keyword>
<feature type="repeat" description="TPR" evidence="3">
    <location>
        <begin position="64"/>
        <end position="97"/>
    </location>
</feature>
<organism evidence="5 6">
    <name type="scientific">Algimonas porphyrae</name>
    <dbReference type="NCBI Taxonomy" id="1128113"/>
    <lineage>
        <taxon>Bacteria</taxon>
        <taxon>Pseudomonadati</taxon>
        <taxon>Pseudomonadota</taxon>
        <taxon>Alphaproteobacteria</taxon>
        <taxon>Maricaulales</taxon>
        <taxon>Robiginitomaculaceae</taxon>
        <taxon>Algimonas</taxon>
    </lineage>
</organism>
<evidence type="ECO:0000256" key="3">
    <source>
        <dbReference type="PROSITE-ProRule" id="PRU00339"/>
    </source>
</evidence>
<reference evidence="5" key="2">
    <citation type="submission" date="2023-01" db="EMBL/GenBank/DDBJ databases">
        <title>Draft genome sequence of Algimonas porphyrae strain NBRC 108216.</title>
        <authorList>
            <person name="Sun Q."/>
            <person name="Mori K."/>
        </authorList>
    </citation>
    <scope>NUCLEOTIDE SEQUENCE</scope>
    <source>
        <strain evidence="5">NBRC 108216</strain>
    </source>
</reference>
<dbReference type="SUPFAM" id="SSF48452">
    <property type="entry name" value="TPR-like"/>
    <property type="match status" value="1"/>
</dbReference>
<dbReference type="Gene3D" id="1.25.40.10">
    <property type="entry name" value="Tetratricopeptide repeat domain"/>
    <property type="match status" value="1"/>
</dbReference>
<evidence type="ECO:0000256" key="2">
    <source>
        <dbReference type="ARBA" id="ARBA00022803"/>
    </source>
</evidence>
<evidence type="ECO:0008006" key="7">
    <source>
        <dbReference type="Google" id="ProtNLM"/>
    </source>
</evidence>
<name>A0ABQ5V5B3_9PROT</name>
<feature type="chain" id="PRO_5045401105" description="Tetratricopeptide repeat protein" evidence="4">
    <location>
        <begin position="20"/>
        <end position="183"/>
    </location>
</feature>
<dbReference type="Pfam" id="PF13181">
    <property type="entry name" value="TPR_8"/>
    <property type="match status" value="1"/>
</dbReference>
<proteinExistence type="predicted"/>
<comment type="caution">
    <text evidence="5">The sequence shown here is derived from an EMBL/GenBank/DDBJ whole genome shotgun (WGS) entry which is preliminary data.</text>
</comment>
<keyword evidence="4" id="KW-0732">Signal</keyword>
<dbReference type="InterPro" id="IPR050498">
    <property type="entry name" value="Ycf3"/>
</dbReference>
<dbReference type="PROSITE" id="PS50005">
    <property type="entry name" value="TPR"/>
    <property type="match status" value="3"/>
</dbReference>
<accession>A0ABQ5V5B3</accession>
<protein>
    <recommendedName>
        <fullName evidence="7">Tetratricopeptide repeat protein</fullName>
    </recommendedName>
</protein>
<dbReference type="Proteomes" id="UP001161390">
    <property type="component" value="Unassembled WGS sequence"/>
</dbReference>
<dbReference type="PANTHER" id="PTHR44858:SF1">
    <property type="entry name" value="UDP-N-ACETYLGLUCOSAMINE--PEPTIDE N-ACETYLGLUCOSAMINYLTRANSFERASE SPINDLY-RELATED"/>
    <property type="match status" value="1"/>
</dbReference>